<dbReference type="InterPro" id="IPR036390">
    <property type="entry name" value="WH_DNA-bd_sf"/>
</dbReference>
<proteinExistence type="inferred from homology"/>
<organism evidence="6 7">
    <name type="scientific">Ramlibacter tataouinensis</name>
    <dbReference type="NCBI Taxonomy" id="94132"/>
    <lineage>
        <taxon>Bacteria</taxon>
        <taxon>Pseudomonadati</taxon>
        <taxon>Pseudomonadota</taxon>
        <taxon>Betaproteobacteria</taxon>
        <taxon>Burkholderiales</taxon>
        <taxon>Comamonadaceae</taxon>
        <taxon>Ramlibacter</taxon>
    </lineage>
</organism>
<dbReference type="GO" id="GO:0003677">
    <property type="term" value="F:DNA binding"/>
    <property type="evidence" value="ECO:0007669"/>
    <property type="project" value="UniProtKB-KW"/>
</dbReference>
<dbReference type="SUPFAM" id="SSF53850">
    <property type="entry name" value="Periplasmic binding protein-like II"/>
    <property type="match status" value="1"/>
</dbReference>
<dbReference type="Gene3D" id="3.40.190.10">
    <property type="entry name" value="Periplasmic binding protein-like II"/>
    <property type="match status" value="2"/>
</dbReference>
<dbReference type="GO" id="GO:0003700">
    <property type="term" value="F:DNA-binding transcription factor activity"/>
    <property type="evidence" value="ECO:0007669"/>
    <property type="project" value="InterPro"/>
</dbReference>
<dbReference type="InterPro" id="IPR005119">
    <property type="entry name" value="LysR_subst-bd"/>
</dbReference>
<evidence type="ECO:0000256" key="4">
    <source>
        <dbReference type="ARBA" id="ARBA00023163"/>
    </source>
</evidence>
<keyword evidence="7" id="KW-1185">Reference proteome</keyword>
<comment type="similarity">
    <text evidence="1">Belongs to the LysR transcriptional regulatory family.</text>
</comment>
<dbReference type="GO" id="GO:0032993">
    <property type="term" value="C:protein-DNA complex"/>
    <property type="evidence" value="ECO:0007669"/>
    <property type="project" value="TreeGrafter"/>
</dbReference>
<dbReference type="AlphaFoldDB" id="A0A127JP70"/>
<keyword evidence="2" id="KW-0805">Transcription regulation</keyword>
<dbReference type="CDD" id="cd08414">
    <property type="entry name" value="PBP2_LTTR_aromatics_like"/>
    <property type="match status" value="1"/>
</dbReference>
<evidence type="ECO:0000313" key="6">
    <source>
        <dbReference type="EMBL" id="AMO21781.1"/>
    </source>
</evidence>
<dbReference type="RefSeq" id="WP_061495444.1">
    <property type="nucleotide sequence ID" value="NZ_CP010951.1"/>
</dbReference>
<evidence type="ECO:0000259" key="5">
    <source>
        <dbReference type="PROSITE" id="PS50931"/>
    </source>
</evidence>
<dbReference type="InterPro" id="IPR000847">
    <property type="entry name" value="LysR_HTH_N"/>
</dbReference>
<dbReference type="PANTHER" id="PTHR30346">
    <property type="entry name" value="TRANSCRIPTIONAL DUAL REGULATOR HCAR-RELATED"/>
    <property type="match status" value="1"/>
</dbReference>
<dbReference type="PROSITE" id="PS50931">
    <property type="entry name" value="HTH_LYSR"/>
    <property type="match status" value="1"/>
</dbReference>
<keyword evidence="3" id="KW-0238">DNA-binding</keyword>
<evidence type="ECO:0000256" key="3">
    <source>
        <dbReference type="ARBA" id="ARBA00023125"/>
    </source>
</evidence>
<dbReference type="InterPro" id="IPR036388">
    <property type="entry name" value="WH-like_DNA-bd_sf"/>
</dbReference>
<sequence>MDLRRIRHFVVLAETLNYRRAAERLHMAQPPLTVSIQKLEAELGTRLFERSSTGVALTPSGRAVLAEARKLLFHGGQLQAVARDVVEGTGGTLRVGFVGTTTYGMLQRLLPQFRTEYPGVNLVLRESTSVAILEQLEDHALDVGLVRTPLLRPTRAALVQLEHDHFVVALPRGHELTQQGPLRLSELADESFVMYSATAAAGLRSAAMLACQAAGFVPKVSQEAVQVQTLLALVESGTGVALVPSVMQRYASDKLLYRPLEDLPVASEVGLALAYLKGSEIPAASRFRDVAVRVCSDRS</sequence>
<dbReference type="PANTHER" id="PTHR30346:SF0">
    <property type="entry name" value="HCA OPERON TRANSCRIPTIONAL ACTIVATOR HCAR"/>
    <property type="match status" value="1"/>
</dbReference>
<protein>
    <submittedName>
        <fullName evidence="6">LysR family transcriptional regulator</fullName>
    </submittedName>
</protein>
<dbReference type="Pfam" id="PF00126">
    <property type="entry name" value="HTH_1"/>
    <property type="match status" value="1"/>
</dbReference>
<dbReference type="SUPFAM" id="SSF46785">
    <property type="entry name" value="Winged helix' DNA-binding domain"/>
    <property type="match status" value="1"/>
</dbReference>
<dbReference type="Gene3D" id="1.10.10.10">
    <property type="entry name" value="Winged helix-like DNA-binding domain superfamily/Winged helix DNA-binding domain"/>
    <property type="match status" value="1"/>
</dbReference>
<dbReference type="PRINTS" id="PR00039">
    <property type="entry name" value="HTHLYSR"/>
</dbReference>
<dbReference type="Proteomes" id="UP000070433">
    <property type="component" value="Chromosome"/>
</dbReference>
<name>A0A127JP70_9BURK</name>
<dbReference type="EMBL" id="CP010951">
    <property type="protein sequence ID" value="AMO21781.1"/>
    <property type="molecule type" value="Genomic_DNA"/>
</dbReference>
<dbReference type="FunFam" id="1.10.10.10:FF:000001">
    <property type="entry name" value="LysR family transcriptional regulator"/>
    <property type="match status" value="1"/>
</dbReference>
<dbReference type="PATRIC" id="fig|94132.3.peg.284"/>
<reference evidence="6 7" key="1">
    <citation type="journal article" date="2014" name="Int. J. Syst. Evol. Microbiol.">
        <title>Ramlibacter solisilvae sp. nov., isolated from forest soil, and emended description of the genus Ramlibacter.</title>
        <authorList>
            <person name="Lee H.J."/>
            <person name="Lee S.H."/>
            <person name="Lee S.S."/>
            <person name="Lee J.S."/>
            <person name="Kim Y."/>
            <person name="Kim S.C."/>
            <person name="Jeon C.O."/>
        </authorList>
    </citation>
    <scope>NUCLEOTIDE SEQUENCE [LARGE SCALE GENOMIC DNA]</scope>
    <source>
        <strain evidence="6 7">5-10</strain>
    </source>
</reference>
<feature type="domain" description="HTH lysR-type" evidence="5">
    <location>
        <begin position="1"/>
        <end position="58"/>
    </location>
</feature>
<evidence type="ECO:0000256" key="1">
    <source>
        <dbReference type="ARBA" id="ARBA00009437"/>
    </source>
</evidence>
<evidence type="ECO:0000256" key="2">
    <source>
        <dbReference type="ARBA" id="ARBA00023015"/>
    </source>
</evidence>
<gene>
    <name evidence="6" type="ORF">UC35_01435</name>
</gene>
<accession>A0A127JP70</accession>
<keyword evidence="4" id="KW-0804">Transcription</keyword>
<dbReference type="OrthoDB" id="5292387at2"/>
<dbReference type="Pfam" id="PF03466">
    <property type="entry name" value="LysR_substrate"/>
    <property type="match status" value="1"/>
</dbReference>
<evidence type="ECO:0000313" key="7">
    <source>
        <dbReference type="Proteomes" id="UP000070433"/>
    </source>
</evidence>